<gene>
    <name evidence="2" type="ORF">CspeluHIS016_0310000</name>
</gene>
<dbReference type="Gene3D" id="3.80.10.10">
    <property type="entry name" value="Ribonuclease Inhibitor"/>
    <property type="match status" value="1"/>
</dbReference>
<name>A0AAD3TVB9_9TREE</name>
<comment type="caution">
    <text evidence="2">The sequence shown here is derived from an EMBL/GenBank/DDBJ whole genome shotgun (WGS) entry which is preliminary data.</text>
</comment>
<feature type="compositionally biased region" description="Basic and acidic residues" evidence="1">
    <location>
        <begin position="709"/>
        <end position="731"/>
    </location>
</feature>
<sequence>MSQDTPPEDPNDEANRTTAANGHSQTWSLDVLAHVLRVRPDVALDVLTVSKATHEIAAAHLYHELDIEIALAATLSHDSGSGDALQRACCPAPRQRLKCLSTLRNLNYASYVRVLRFRHPCPTHAPSVAINDVTPESDRIQAWAQACPLIAHCPQVQLVTWETGFGINEELWTAISELKHLRRLHLTYPPSHPANVTPAPYPRLTPVLQQLGLKNGEVWIPEKNFGARAIGREGLALGTAWEDLEELRIEGLSMHGAWTLASHLELLTELHDSLQPPRLHTLSLSTHFLDLRLCGAVANFGSLRSLKHITLSTTGTKLNAECLKDLLNRCSVLESLKLTDIEGRLDKNTWARIESWPATLNSLELDLPEHGSRHSWVMNHLSSIAEVPLGQLRRFIVRRVVHPIATLPFPPMGVIVPQPDATHNKGPIPSGLLNLVRNEGGLLEDLCLDWWDVSGPALEAILLACPRLRKLQVSVRATILDIIGMTMAFGNVPDLAELNITSDPKLSTHLAIKAKSPKKKAAAGSNLPPHLAEKVAESDPTIVEVRDLRKFARRLPEFRILRWIGRQGKGEWHFTNSKKTTLSPVDFVHSAILTKDIWVQCQLEPPSFHFADDASGSPRQLQMPVSPERAPFSDFPALSRSTTASSLLQSPTASIGPIVVPVMRCSSSTTSANANPLGLDWDPPPPIAKASPPTNGTHKQLPTTPPTARLDRSPSKANENRHRVRNRREGKPSLSIGPPSPNKEPRHVPGSAPRRQPNANRADRDVKREKDVRASRPEVDEGWTTVGGDRGRKK</sequence>
<evidence type="ECO:0008006" key="4">
    <source>
        <dbReference type="Google" id="ProtNLM"/>
    </source>
</evidence>
<organism evidence="2 3">
    <name type="scientific">Cutaneotrichosporon spelunceum</name>
    <dbReference type="NCBI Taxonomy" id="1672016"/>
    <lineage>
        <taxon>Eukaryota</taxon>
        <taxon>Fungi</taxon>
        <taxon>Dikarya</taxon>
        <taxon>Basidiomycota</taxon>
        <taxon>Agaricomycotina</taxon>
        <taxon>Tremellomycetes</taxon>
        <taxon>Trichosporonales</taxon>
        <taxon>Trichosporonaceae</taxon>
        <taxon>Cutaneotrichosporon</taxon>
    </lineage>
</organism>
<accession>A0AAD3TVB9</accession>
<feature type="compositionally biased region" description="Acidic residues" evidence="1">
    <location>
        <begin position="1"/>
        <end position="12"/>
    </location>
</feature>
<dbReference type="SUPFAM" id="SSF52047">
    <property type="entry name" value="RNI-like"/>
    <property type="match status" value="1"/>
</dbReference>
<dbReference type="InterPro" id="IPR032675">
    <property type="entry name" value="LRR_dom_sf"/>
</dbReference>
<dbReference type="EMBL" id="BTCM01000003">
    <property type="protein sequence ID" value="GMK57160.1"/>
    <property type="molecule type" value="Genomic_DNA"/>
</dbReference>
<feature type="region of interest" description="Disordered" evidence="1">
    <location>
        <begin position="668"/>
        <end position="794"/>
    </location>
</feature>
<feature type="compositionally biased region" description="Basic and acidic residues" evidence="1">
    <location>
        <begin position="761"/>
        <end position="779"/>
    </location>
</feature>
<dbReference type="Proteomes" id="UP001222932">
    <property type="component" value="Unassembled WGS sequence"/>
</dbReference>
<dbReference type="AlphaFoldDB" id="A0AAD3TVB9"/>
<reference evidence="2" key="2">
    <citation type="submission" date="2023-06" db="EMBL/GenBank/DDBJ databases">
        <authorList>
            <person name="Kobayashi Y."/>
            <person name="Kayamori A."/>
            <person name="Aoki K."/>
            <person name="Shiwa Y."/>
            <person name="Fujita N."/>
            <person name="Sugita T."/>
            <person name="Iwasaki W."/>
            <person name="Tanaka N."/>
            <person name="Takashima M."/>
        </authorList>
    </citation>
    <scope>NUCLEOTIDE SEQUENCE</scope>
    <source>
        <strain evidence="2">HIS016</strain>
    </source>
</reference>
<evidence type="ECO:0000256" key="1">
    <source>
        <dbReference type="SAM" id="MobiDB-lite"/>
    </source>
</evidence>
<proteinExistence type="predicted"/>
<reference evidence="2" key="1">
    <citation type="journal article" date="2023" name="BMC Genomics">
        <title>Chromosome-level genome assemblies of Cutaneotrichosporon spp. (Trichosporonales, Basidiomycota) reveal imbalanced evolution between nucleotide sequences and chromosome synteny.</title>
        <authorList>
            <person name="Kobayashi Y."/>
            <person name="Kayamori A."/>
            <person name="Aoki K."/>
            <person name="Shiwa Y."/>
            <person name="Matsutani M."/>
            <person name="Fujita N."/>
            <person name="Sugita T."/>
            <person name="Iwasaki W."/>
            <person name="Tanaka N."/>
            <person name="Takashima M."/>
        </authorList>
    </citation>
    <scope>NUCLEOTIDE SEQUENCE</scope>
    <source>
        <strain evidence="2">HIS016</strain>
    </source>
</reference>
<protein>
    <recommendedName>
        <fullName evidence="4">RNI-like protein</fullName>
    </recommendedName>
</protein>
<evidence type="ECO:0000313" key="3">
    <source>
        <dbReference type="Proteomes" id="UP001222932"/>
    </source>
</evidence>
<feature type="region of interest" description="Disordered" evidence="1">
    <location>
        <begin position="613"/>
        <end position="637"/>
    </location>
</feature>
<feature type="region of interest" description="Disordered" evidence="1">
    <location>
        <begin position="1"/>
        <end position="22"/>
    </location>
</feature>
<evidence type="ECO:0000313" key="2">
    <source>
        <dbReference type="EMBL" id="GMK57160.1"/>
    </source>
</evidence>
<keyword evidence="3" id="KW-1185">Reference proteome</keyword>